<gene>
    <name evidence="2" type="ORF">ETSY2_07240</name>
</gene>
<reference evidence="2 3" key="1">
    <citation type="journal article" date="2014" name="Nature">
        <title>An environmental bacterial taxon with a large and distinct metabolic repertoire.</title>
        <authorList>
            <person name="Wilson M.C."/>
            <person name="Mori T."/>
            <person name="Ruckert C."/>
            <person name="Uria A.R."/>
            <person name="Helf M.J."/>
            <person name="Takada K."/>
            <person name="Gernert C."/>
            <person name="Steffens U.A."/>
            <person name="Heycke N."/>
            <person name="Schmitt S."/>
            <person name="Rinke C."/>
            <person name="Helfrich E.J."/>
            <person name="Brachmann A.O."/>
            <person name="Gurgui C."/>
            <person name="Wakimoto T."/>
            <person name="Kracht M."/>
            <person name="Crusemann M."/>
            <person name="Hentschel U."/>
            <person name="Abe I."/>
            <person name="Matsunaga S."/>
            <person name="Kalinowski J."/>
            <person name="Takeyama H."/>
            <person name="Piel J."/>
        </authorList>
    </citation>
    <scope>NUCLEOTIDE SEQUENCE [LARGE SCALE GENOMIC DNA]</scope>
    <source>
        <strain evidence="3">TSY2</strain>
    </source>
</reference>
<organism evidence="2 3">
    <name type="scientific">Candidatus Entotheonella gemina</name>
    <dbReference type="NCBI Taxonomy" id="1429439"/>
    <lineage>
        <taxon>Bacteria</taxon>
        <taxon>Pseudomonadati</taxon>
        <taxon>Nitrospinota/Tectimicrobiota group</taxon>
        <taxon>Candidatus Tectimicrobiota</taxon>
        <taxon>Candidatus Entotheonellia</taxon>
        <taxon>Candidatus Entotheonellales</taxon>
        <taxon>Candidatus Entotheonellaceae</taxon>
        <taxon>Candidatus Entotheonella</taxon>
    </lineage>
</organism>
<keyword evidence="3" id="KW-1185">Reference proteome</keyword>
<dbReference type="InterPro" id="IPR000182">
    <property type="entry name" value="GNAT_dom"/>
</dbReference>
<dbReference type="Gene3D" id="3.40.630.30">
    <property type="match status" value="1"/>
</dbReference>
<dbReference type="EMBL" id="AZHX01000296">
    <property type="protein sequence ID" value="ETX08121.1"/>
    <property type="molecule type" value="Genomic_DNA"/>
</dbReference>
<accession>W4MDV2</accession>
<dbReference type="PROSITE" id="PS51186">
    <property type="entry name" value="GNAT"/>
    <property type="match status" value="1"/>
</dbReference>
<evidence type="ECO:0000259" key="1">
    <source>
        <dbReference type="PROSITE" id="PS51186"/>
    </source>
</evidence>
<sequence length="208" mass="23336">MIESFRVVNSQPEMAKQLEHIQRASFPNLDEGSLITAAHYQAHIAHFPEGQFAVLNDTGMVVACSTDFRTTVDFAHYEHSYLDAVDHNWLTHHDPGGDWLYGADIGVLPAYRRRGIARMLYDARQALIRRLGLRGHVAGGLLAGYGQHKDRMSIEAYVDKVKTGELFDPTVSVQLKVGFVIHGIINHYVDDPSCDNKAAFIVWHNPDI</sequence>
<dbReference type="Proteomes" id="UP000019140">
    <property type="component" value="Unassembled WGS sequence"/>
</dbReference>
<evidence type="ECO:0000313" key="2">
    <source>
        <dbReference type="EMBL" id="ETX08121.1"/>
    </source>
</evidence>
<dbReference type="GO" id="GO:0016747">
    <property type="term" value="F:acyltransferase activity, transferring groups other than amino-acyl groups"/>
    <property type="evidence" value="ECO:0007669"/>
    <property type="project" value="InterPro"/>
</dbReference>
<protein>
    <submittedName>
        <fullName evidence="2">Nitrilase</fullName>
    </submittedName>
</protein>
<dbReference type="SUPFAM" id="SSF55729">
    <property type="entry name" value="Acyl-CoA N-acyltransferases (Nat)"/>
    <property type="match status" value="1"/>
</dbReference>
<name>W4MDV2_9BACT</name>
<dbReference type="InterPro" id="IPR016181">
    <property type="entry name" value="Acyl_CoA_acyltransferase"/>
</dbReference>
<dbReference type="CDD" id="cd04301">
    <property type="entry name" value="NAT_SF"/>
    <property type="match status" value="1"/>
</dbReference>
<evidence type="ECO:0000313" key="3">
    <source>
        <dbReference type="Proteomes" id="UP000019140"/>
    </source>
</evidence>
<proteinExistence type="predicted"/>
<feature type="domain" description="N-acetyltransferase" evidence="1">
    <location>
        <begin position="5"/>
        <end position="207"/>
    </location>
</feature>
<comment type="caution">
    <text evidence="2">The sequence shown here is derived from an EMBL/GenBank/DDBJ whole genome shotgun (WGS) entry which is preliminary data.</text>
</comment>
<dbReference type="Pfam" id="PF00583">
    <property type="entry name" value="Acetyltransf_1"/>
    <property type="match status" value="1"/>
</dbReference>
<dbReference type="HOGENOM" id="CLU_093119_1_0_7"/>
<dbReference type="AlphaFoldDB" id="W4MDV2"/>